<gene>
    <name evidence="2" type="ORF">NP511_02110</name>
    <name evidence="1" type="ORF">NP511_20825</name>
</gene>
<dbReference type="AlphaFoldDB" id="A0AAF0PBE7"/>
<dbReference type="EMBL" id="CP101873">
    <property type="protein sequence ID" value="WMT07805.1"/>
    <property type="molecule type" value="Genomic_DNA"/>
</dbReference>
<accession>A0AAF0PBE7</accession>
<dbReference type="Proteomes" id="UP001224926">
    <property type="component" value="Chromosome"/>
</dbReference>
<dbReference type="GeneID" id="84216439"/>
<evidence type="ECO:0000313" key="1">
    <source>
        <dbReference type="EMBL" id="WMT07805.1"/>
    </source>
</evidence>
<evidence type="ECO:0000313" key="3">
    <source>
        <dbReference type="Proteomes" id="UP001224926"/>
    </source>
</evidence>
<organism evidence="2 3">
    <name type="scientific">Natrinema thermotolerans</name>
    <dbReference type="NCBI Taxonomy" id="121872"/>
    <lineage>
        <taxon>Archaea</taxon>
        <taxon>Methanobacteriati</taxon>
        <taxon>Methanobacteriota</taxon>
        <taxon>Stenosarchaea group</taxon>
        <taxon>Halobacteria</taxon>
        <taxon>Halobacteriales</taxon>
        <taxon>Natrialbaceae</taxon>
        <taxon>Natrinema</taxon>
    </lineage>
</organism>
<proteinExistence type="predicted"/>
<keyword evidence="3" id="KW-1185">Reference proteome</keyword>
<dbReference type="GeneID" id="39864908"/>
<dbReference type="RefSeq" id="WP_049964216.1">
    <property type="nucleotide sequence ID" value="NZ_CP101873.1"/>
</dbReference>
<protein>
    <submittedName>
        <fullName evidence="2">Uncharacterized protein</fullName>
    </submittedName>
</protein>
<evidence type="ECO:0000313" key="2">
    <source>
        <dbReference type="EMBL" id="WMT08437.1"/>
    </source>
</evidence>
<dbReference type="EMBL" id="CP101873">
    <property type="protein sequence ID" value="WMT08437.1"/>
    <property type="molecule type" value="Genomic_DNA"/>
</dbReference>
<name>A0AAF0PBE7_9EURY</name>
<sequence>MAQEITSQLEVEGSVVAVLHVDESGTDPVRTVLGNCTKDDLSISTDESSEDFNPGSQRRTKRYRTNNTIDVEVASAIAPDLAALEKVGIVDSDGKITFDSADRKTLASDDEYIEIAYFDHEPDYSSVDIEADSELLHRFEDCELTSPEVDPSATPPTASWTWWVEGGFYLDFSSA</sequence>
<reference evidence="2 3" key="1">
    <citation type="submission" date="2022-07" db="EMBL/GenBank/DDBJ databases">
        <title>Two temperate virus in Haloterrigena jeotgali A29.</title>
        <authorList>
            <person name="Deng X."/>
        </authorList>
    </citation>
    <scope>NUCLEOTIDE SEQUENCE [LARGE SCALE GENOMIC DNA]</scope>
    <source>
        <strain evidence="2 3">A29</strain>
    </source>
</reference>